<gene>
    <name evidence="6" type="ORF">EDD29_7752</name>
</gene>
<sequence>MRGGIDYDLEFLETPEISGAYDTTAPQGKAWKIIQWVSIGLAACLVLGSLTAYGFYYKFAGNIKQETDPGNIIEANRPKKLDSSVNILVLGSDTRAGKNGGYGSHIEGERSDTAIVLHLSAGGEKATAISFPRDSWVSIPECKDHSGKTIGARTDKINSAFAYAGAYCTWATIESLTQIRIDHYVKVDFTGFKDIVNALDGVEICSPIAFEDPKAQLVIPKAGKQKINGKQALGWARTRYKLGDGSDLGRIQRQQQLMSSIVQKVTSKGILTNPTKLLGFVNAATKSLKTDEGFNSTEITDLATKVKGLRPDSIKFVTVPWRYATEAERASDASLAGVVFWQEDKAQELFDAIRRDNKVPKNTKPKKPTATEAAADGEAAAPAADTPKVKAADVVVKVYNGTDRQGLAGRAVTDLTTKKYQASLGSTGSYQNGALEKTVIAYGTGGEAAAALLGKLLPDVTPKLDATLEAGTVHLYLGADYAGLGSAASSIPEVDDEVTASDDICKAGGTTT</sequence>
<feature type="domain" description="Cell envelope-related transcriptional attenuator" evidence="4">
    <location>
        <begin position="110"/>
        <end position="266"/>
    </location>
</feature>
<proteinExistence type="inferred from homology"/>
<evidence type="ECO:0000259" key="5">
    <source>
        <dbReference type="Pfam" id="PF13399"/>
    </source>
</evidence>
<evidence type="ECO:0000256" key="1">
    <source>
        <dbReference type="ARBA" id="ARBA00006068"/>
    </source>
</evidence>
<evidence type="ECO:0000256" key="2">
    <source>
        <dbReference type="SAM" id="MobiDB-lite"/>
    </source>
</evidence>
<keyword evidence="3" id="KW-1133">Transmembrane helix</keyword>
<keyword evidence="3" id="KW-0472">Membrane</keyword>
<dbReference type="Pfam" id="PF03816">
    <property type="entry name" value="LytR_cpsA_psr"/>
    <property type="match status" value="1"/>
</dbReference>
<keyword evidence="3" id="KW-0812">Transmembrane</keyword>
<dbReference type="Proteomes" id="UP000272400">
    <property type="component" value="Unassembled WGS sequence"/>
</dbReference>
<feature type="region of interest" description="Disordered" evidence="2">
    <location>
        <begin position="356"/>
        <end position="383"/>
    </location>
</feature>
<dbReference type="NCBIfam" id="TIGR00350">
    <property type="entry name" value="lytR_cpsA_psr"/>
    <property type="match status" value="1"/>
</dbReference>
<evidence type="ECO:0000256" key="3">
    <source>
        <dbReference type="SAM" id="Phobius"/>
    </source>
</evidence>
<keyword evidence="7" id="KW-1185">Reference proteome</keyword>
<dbReference type="Gene3D" id="3.40.630.190">
    <property type="entry name" value="LCP protein"/>
    <property type="match status" value="1"/>
</dbReference>
<reference evidence="6 7" key="1">
    <citation type="submission" date="2018-11" db="EMBL/GenBank/DDBJ databases">
        <title>Sequencing the genomes of 1000 actinobacteria strains.</title>
        <authorList>
            <person name="Klenk H.-P."/>
        </authorList>
    </citation>
    <scope>NUCLEOTIDE SEQUENCE [LARGE SCALE GENOMIC DNA]</scope>
    <source>
        <strain evidence="6 7">DSM 44254</strain>
    </source>
</reference>
<feature type="transmembrane region" description="Helical" evidence="3">
    <location>
        <begin position="33"/>
        <end position="56"/>
    </location>
</feature>
<evidence type="ECO:0000313" key="6">
    <source>
        <dbReference type="EMBL" id="ROO90039.1"/>
    </source>
</evidence>
<evidence type="ECO:0000313" key="7">
    <source>
        <dbReference type="Proteomes" id="UP000272400"/>
    </source>
</evidence>
<accession>A0A3N1D993</accession>
<feature type="domain" description="LytR/CpsA/Psr regulator C-terminal" evidence="5">
    <location>
        <begin position="393"/>
        <end position="481"/>
    </location>
</feature>
<name>A0A3N1D993_9ACTN</name>
<dbReference type="Gene3D" id="3.30.70.2390">
    <property type="match status" value="1"/>
</dbReference>
<dbReference type="RefSeq" id="WP_123669047.1">
    <property type="nucleotide sequence ID" value="NZ_RJKE01000001.1"/>
</dbReference>
<dbReference type="AlphaFoldDB" id="A0A3N1D993"/>
<feature type="compositionally biased region" description="Low complexity" evidence="2">
    <location>
        <begin position="368"/>
        <end position="383"/>
    </location>
</feature>
<organism evidence="6 7">
    <name type="scientific">Actinocorallia herbida</name>
    <dbReference type="NCBI Taxonomy" id="58109"/>
    <lineage>
        <taxon>Bacteria</taxon>
        <taxon>Bacillati</taxon>
        <taxon>Actinomycetota</taxon>
        <taxon>Actinomycetes</taxon>
        <taxon>Streptosporangiales</taxon>
        <taxon>Thermomonosporaceae</taxon>
        <taxon>Actinocorallia</taxon>
    </lineage>
</organism>
<comment type="caution">
    <text evidence="6">The sequence shown here is derived from an EMBL/GenBank/DDBJ whole genome shotgun (WGS) entry which is preliminary data.</text>
</comment>
<dbReference type="EMBL" id="RJKE01000001">
    <property type="protein sequence ID" value="ROO90039.1"/>
    <property type="molecule type" value="Genomic_DNA"/>
</dbReference>
<protein>
    <submittedName>
        <fullName evidence="6">LytR family transcriptional attenuator</fullName>
    </submittedName>
</protein>
<comment type="similarity">
    <text evidence="1">Belongs to the LytR/CpsA/Psr (LCP) family.</text>
</comment>
<dbReference type="InterPro" id="IPR004474">
    <property type="entry name" value="LytR_CpsA_psr"/>
</dbReference>
<dbReference type="PANTHER" id="PTHR33392">
    <property type="entry name" value="POLYISOPRENYL-TEICHOIC ACID--PEPTIDOGLYCAN TEICHOIC ACID TRANSFERASE TAGU"/>
    <property type="match status" value="1"/>
</dbReference>
<dbReference type="InterPro" id="IPR050922">
    <property type="entry name" value="LytR/CpsA/Psr_CW_biosynth"/>
</dbReference>
<dbReference type="Pfam" id="PF13399">
    <property type="entry name" value="LytR_C"/>
    <property type="match status" value="1"/>
</dbReference>
<dbReference type="OrthoDB" id="3759589at2"/>
<dbReference type="InterPro" id="IPR027381">
    <property type="entry name" value="LytR/CpsA/Psr_C"/>
</dbReference>
<evidence type="ECO:0000259" key="4">
    <source>
        <dbReference type="Pfam" id="PF03816"/>
    </source>
</evidence>
<dbReference type="PANTHER" id="PTHR33392:SF6">
    <property type="entry name" value="POLYISOPRENYL-TEICHOIC ACID--PEPTIDOGLYCAN TEICHOIC ACID TRANSFERASE TAGU"/>
    <property type="match status" value="1"/>
</dbReference>